<dbReference type="GeneID" id="24164769"/>
<keyword evidence="2" id="KW-1185">Reference proteome</keyword>
<dbReference type="EMBL" id="GG704912">
    <property type="protein sequence ID" value="EAS31899.2"/>
    <property type="molecule type" value="Genomic_DNA"/>
</dbReference>
<dbReference type="VEuPathDB" id="FungiDB:CIMG_13142"/>
<protein>
    <submittedName>
        <fullName evidence="1">Uncharacterized protein</fullName>
    </submittedName>
</protein>
<reference evidence="2" key="2">
    <citation type="journal article" date="2010" name="Genome Res.">
        <title>Population genomic sequencing of Coccidioides fungi reveals recent hybridization and transposon control.</title>
        <authorList>
            <person name="Neafsey D.E."/>
            <person name="Barker B.M."/>
            <person name="Sharpton T.J."/>
            <person name="Stajich J.E."/>
            <person name="Park D.J."/>
            <person name="Whiston E."/>
            <person name="Hung C.-Y."/>
            <person name="McMahan C."/>
            <person name="White J."/>
            <person name="Sykes S."/>
            <person name="Heiman D."/>
            <person name="Young S."/>
            <person name="Zeng Q."/>
            <person name="Abouelleil A."/>
            <person name="Aftuck L."/>
            <person name="Bessette D."/>
            <person name="Brown A."/>
            <person name="FitzGerald M."/>
            <person name="Lui A."/>
            <person name="Macdonald J.P."/>
            <person name="Priest M."/>
            <person name="Orbach M.J."/>
            <person name="Galgiani J.N."/>
            <person name="Kirkland T.N."/>
            <person name="Cole G.T."/>
            <person name="Birren B.W."/>
            <person name="Henn M.R."/>
            <person name="Taylor J.W."/>
            <person name="Rounsley S.D."/>
        </authorList>
    </citation>
    <scope>GENOME REANNOTATION</scope>
    <source>
        <strain evidence="2">RS</strain>
    </source>
</reference>
<gene>
    <name evidence="1" type="ORF">CIMG_13142</name>
</gene>
<evidence type="ECO:0000313" key="2">
    <source>
        <dbReference type="Proteomes" id="UP000001261"/>
    </source>
</evidence>
<reference evidence="2" key="1">
    <citation type="journal article" date="2009" name="Genome Res.">
        <title>Comparative genomic analyses of the human fungal pathogens Coccidioides and their relatives.</title>
        <authorList>
            <person name="Sharpton T.J."/>
            <person name="Stajich J.E."/>
            <person name="Rounsley S.D."/>
            <person name="Gardner M.J."/>
            <person name="Wortman J.R."/>
            <person name="Jordar V.S."/>
            <person name="Maiti R."/>
            <person name="Kodira C.D."/>
            <person name="Neafsey D.E."/>
            <person name="Zeng Q."/>
            <person name="Hung C.-Y."/>
            <person name="McMahan C."/>
            <person name="Muszewska A."/>
            <person name="Grynberg M."/>
            <person name="Mandel M.A."/>
            <person name="Kellner E.M."/>
            <person name="Barker B.M."/>
            <person name="Galgiani J.N."/>
            <person name="Orbach M.J."/>
            <person name="Kirkland T.N."/>
            <person name="Cole G.T."/>
            <person name="Henn M.R."/>
            <person name="Birren B.W."/>
            <person name="Taylor J.W."/>
        </authorList>
    </citation>
    <scope>NUCLEOTIDE SEQUENCE [LARGE SCALE GENOMIC DNA]</scope>
    <source>
        <strain evidence="2">RS</strain>
    </source>
</reference>
<organism evidence="1 2">
    <name type="scientific">Coccidioides immitis (strain RS)</name>
    <name type="common">Valley fever fungus</name>
    <dbReference type="NCBI Taxonomy" id="246410"/>
    <lineage>
        <taxon>Eukaryota</taxon>
        <taxon>Fungi</taxon>
        <taxon>Dikarya</taxon>
        <taxon>Ascomycota</taxon>
        <taxon>Pezizomycotina</taxon>
        <taxon>Eurotiomycetes</taxon>
        <taxon>Eurotiomycetidae</taxon>
        <taxon>Onygenales</taxon>
        <taxon>Onygenaceae</taxon>
        <taxon>Coccidioides</taxon>
    </lineage>
</organism>
<dbReference type="AlphaFoldDB" id="A0A0E1RWC8"/>
<dbReference type="OrthoDB" id="10354845at2759"/>
<sequence>MNFNHGTAYNTIQLGQKILVNEQMFPGLSGAMALYTFCQDKFQQVPYESLKNLNQLLQVPDYHSICLLVAEKGLYLENSQHIYCEDR</sequence>
<name>A0A0E1RWC8_COCIM</name>
<dbReference type="RefSeq" id="XP_001243482.2">
    <property type="nucleotide sequence ID" value="XM_001243481.2"/>
</dbReference>
<dbReference type="KEGG" id="cim:CIMG_13142"/>
<dbReference type="Proteomes" id="UP000001261">
    <property type="component" value="Unassembled WGS sequence"/>
</dbReference>
<evidence type="ECO:0000313" key="1">
    <source>
        <dbReference type="EMBL" id="EAS31899.2"/>
    </source>
</evidence>
<dbReference type="InParanoid" id="A0A0E1RWC8"/>
<proteinExistence type="predicted"/>
<accession>A0A0E1RWC8</accession>